<proteinExistence type="predicted"/>
<sequence length="175" mass="20196">RWDSSKKLPIFHFGTIPRLNYFGLSRSRTTVEINNDSGQIYIASMYKLLIYSSDFSFLEEKKFPFALTHLEFVKGELLVFSDKNGIPNDLGFMNISLLYKLSDSFTVKDSLSIRSVLLHDKSVGAYFFQHYISEIKDEVLFYKPVLTNENILKDTLFKIEGNKTQIQVTNATLKV</sequence>
<evidence type="ECO:0000313" key="2">
    <source>
        <dbReference type="Proteomes" id="UP000236736"/>
    </source>
</evidence>
<protein>
    <submittedName>
        <fullName evidence="1">Uncharacterized protein</fullName>
    </submittedName>
</protein>
<gene>
    <name evidence="1" type="ORF">SAMN03080598_04330</name>
</gene>
<dbReference type="Proteomes" id="UP000236736">
    <property type="component" value="Unassembled WGS sequence"/>
</dbReference>
<reference evidence="2" key="1">
    <citation type="submission" date="2016-10" db="EMBL/GenBank/DDBJ databases">
        <authorList>
            <person name="Varghese N."/>
            <person name="Submissions S."/>
        </authorList>
    </citation>
    <scope>NUCLEOTIDE SEQUENCE [LARGE SCALE GENOMIC DNA]</scope>
    <source>
        <strain evidence="2">DSM 17298</strain>
    </source>
</reference>
<feature type="non-terminal residue" evidence="1">
    <location>
        <position position="1"/>
    </location>
</feature>
<accession>A0A1H6AUM8</accession>
<name>A0A1H6AUM8_9BACT</name>
<dbReference type="EMBL" id="FNVR01000072">
    <property type="protein sequence ID" value="SEG52338.1"/>
    <property type="molecule type" value="Genomic_DNA"/>
</dbReference>
<dbReference type="AlphaFoldDB" id="A0A1H6AUM8"/>
<dbReference type="STRING" id="1120964.GCA_001313265_07967"/>
<organism evidence="1 2">
    <name type="scientific">Algoriphagus boritolerans DSM 17298 = JCM 18970</name>
    <dbReference type="NCBI Taxonomy" id="1120964"/>
    <lineage>
        <taxon>Bacteria</taxon>
        <taxon>Pseudomonadati</taxon>
        <taxon>Bacteroidota</taxon>
        <taxon>Cytophagia</taxon>
        <taxon>Cytophagales</taxon>
        <taxon>Cyclobacteriaceae</taxon>
        <taxon>Algoriphagus</taxon>
    </lineage>
</organism>
<evidence type="ECO:0000313" key="1">
    <source>
        <dbReference type="EMBL" id="SEG52338.1"/>
    </source>
</evidence>
<keyword evidence="2" id="KW-1185">Reference proteome</keyword>
<dbReference type="RefSeq" id="WP_235010169.1">
    <property type="nucleotide sequence ID" value="NZ_FNVR01000072.1"/>
</dbReference>